<dbReference type="GO" id="GO:0051666">
    <property type="term" value="P:actin cortical patch localization"/>
    <property type="evidence" value="ECO:0007669"/>
    <property type="project" value="InterPro"/>
</dbReference>
<feature type="coiled-coil region" evidence="3">
    <location>
        <begin position="42"/>
        <end position="69"/>
    </location>
</feature>
<dbReference type="Gene3D" id="1.20.1270.60">
    <property type="entry name" value="Arfaptin homology (AH) domain/BAR domain"/>
    <property type="match status" value="1"/>
</dbReference>
<comment type="subcellular location">
    <subcellularLocation>
        <location evidence="1">Cytoplasm</location>
    </subcellularLocation>
</comment>
<reference evidence="5" key="1">
    <citation type="submission" date="2021-10" db="EMBL/GenBank/DDBJ databases">
        <title>Tropical sea cucumber genome reveals ecological adaptation and Cuvierian tubules defense mechanism.</title>
        <authorList>
            <person name="Chen T."/>
        </authorList>
    </citation>
    <scope>NUCLEOTIDE SEQUENCE</scope>
    <source>
        <strain evidence="5">Nanhai2018</strain>
        <tissue evidence="5">Muscle</tissue>
    </source>
</reference>
<dbReference type="GO" id="GO:0005737">
    <property type="term" value="C:cytoplasm"/>
    <property type="evidence" value="ECO:0007669"/>
    <property type="project" value="UniProtKB-SubCell"/>
</dbReference>
<dbReference type="EMBL" id="JAIZAY010000009">
    <property type="protein sequence ID" value="KAJ8035540.1"/>
    <property type="molecule type" value="Genomic_DNA"/>
</dbReference>
<dbReference type="PANTHER" id="PTHR47174:SF3">
    <property type="entry name" value="BRIDGING INTEGRATOR 3"/>
    <property type="match status" value="1"/>
</dbReference>
<evidence type="ECO:0000313" key="6">
    <source>
        <dbReference type="Proteomes" id="UP001152320"/>
    </source>
</evidence>
<feature type="region of interest" description="Disordered" evidence="4">
    <location>
        <begin position="1"/>
        <end position="23"/>
    </location>
</feature>
<protein>
    <submittedName>
        <fullName evidence="5">Uncharacterized protein</fullName>
    </submittedName>
</protein>
<keyword evidence="3" id="KW-0175">Coiled coil</keyword>
<accession>A0A9Q1BZM8</accession>
<keyword evidence="2" id="KW-0963">Cytoplasm</keyword>
<evidence type="ECO:0000313" key="5">
    <source>
        <dbReference type="EMBL" id="KAJ8035540.1"/>
    </source>
</evidence>
<sequence>MSYFGRRSEQPKMPSQNTGEGNAMNKKCDLLQKAFLKEANLVDSLAEQLENYEMSLRESKKRLHLLTDTMSELYEGTGPGAKEFRIAMEDQERLLEYKAHDIRKIINGPVDKFREILAHGKELARERESCKREYEAATEALRKLHRMGKGNDRRIPKMENELRSMEQRLANANNLVLRDLPLAILCRGSFVADTFPKLSKSDCNYNTEMLKVSETLYNIVKELDGMYIGHTPVSKETFSREKCEQRRQFSKKYKLVRMEEEEEEDDSQDMFYDTKTSPRTTVTRSLSPSSKVVQEKSRQGPNRASPTPRSTSRASRSSDTQFFDAPTRLFDSTGRILI</sequence>
<comment type="caution">
    <text evidence="5">The sequence shown here is derived from an EMBL/GenBank/DDBJ whole genome shotgun (WGS) entry which is preliminary data.</text>
</comment>
<evidence type="ECO:0000256" key="4">
    <source>
        <dbReference type="SAM" id="MobiDB-lite"/>
    </source>
</evidence>
<dbReference type="InterPro" id="IPR046982">
    <property type="entry name" value="BIN3/RVS161-like"/>
</dbReference>
<keyword evidence="6" id="KW-1185">Reference proteome</keyword>
<feature type="compositionally biased region" description="Polar residues" evidence="4">
    <location>
        <begin position="274"/>
        <end position="292"/>
    </location>
</feature>
<feature type="compositionally biased region" description="Low complexity" evidence="4">
    <location>
        <begin position="303"/>
        <end position="318"/>
    </location>
</feature>
<evidence type="ECO:0000256" key="1">
    <source>
        <dbReference type="ARBA" id="ARBA00004496"/>
    </source>
</evidence>
<dbReference type="AlphaFoldDB" id="A0A9Q1BZM8"/>
<dbReference type="GO" id="GO:0006897">
    <property type="term" value="P:endocytosis"/>
    <property type="evidence" value="ECO:0007669"/>
    <property type="project" value="InterPro"/>
</dbReference>
<proteinExistence type="predicted"/>
<feature type="coiled-coil region" evidence="3">
    <location>
        <begin position="120"/>
        <end position="175"/>
    </location>
</feature>
<gene>
    <name evidence="5" type="ORF">HOLleu_19252</name>
</gene>
<evidence type="ECO:0000256" key="3">
    <source>
        <dbReference type="SAM" id="Coils"/>
    </source>
</evidence>
<feature type="compositionally biased region" description="Basic and acidic residues" evidence="4">
    <location>
        <begin position="1"/>
        <end position="10"/>
    </location>
</feature>
<organism evidence="5 6">
    <name type="scientific">Holothuria leucospilota</name>
    <name type="common">Black long sea cucumber</name>
    <name type="synonym">Mertensiothuria leucospilota</name>
    <dbReference type="NCBI Taxonomy" id="206669"/>
    <lineage>
        <taxon>Eukaryota</taxon>
        <taxon>Metazoa</taxon>
        <taxon>Echinodermata</taxon>
        <taxon>Eleutherozoa</taxon>
        <taxon>Echinozoa</taxon>
        <taxon>Holothuroidea</taxon>
        <taxon>Aspidochirotacea</taxon>
        <taxon>Aspidochirotida</taxon>
        <taxon>Holothuriidae</taxon>
        <taxon>Holothuria</taxon>
    </lineage>
</organism>
<dbReference type="SUPFAM" id="SSF103657">
    <property type="entry name" value="BAR/IMD domain-like"/>
    <property type="match status" value="1"/>
</dbReference>
<dbReference type="InterPro" id="IPR027267">
    <property type="entry name" value="AH/BAR_dom_sf"/>
</dbReference>
<evidence type="ECO:0000256" key="2">
    <source>
        <dbReference type="ARBA" id="ARBA00022490"/>
    </source>
</evidence>
<dbReference type="GO" id="GO:0015629">
    <property type="term" value="C:actin cytoskeleton"/>
    <property type="evidence" value="ECO:0007669"/>
    <property type="project" value="TreeGrafter"/>
</dbReference>
<feature type="compositionally biased region" description="Acidic residues" evidence="4">
    <location>
        <begin position="259"/>
        <end position="268"/>
    </location>
</feature>
<dbReference type="PANTHER" id="PTHR47174">
    <property type="entry name" value="BRIDGING INTEGRATOR 3"/>
    <property type="match status" value="1"/>
</dbReference>
<name>A0A9Q1BZM8_HOLLE</name>
<dbReference type="Proteomes" id="UP001152320">
    <property type="component" value="Chromosome 9"/>
</dbReference>
<feature type="region of interest" description="Disordered" evidence="4">
    <location>
        <begin position="257"/>
        <end position="325"/>
    </location>
</feature>